<reference evidence="1" key="1">
    <citation type="submission" date="2019-11" db="EMBL/GenBank/DDBJ databases">
        <authorList>
            <person name="Qin S."/>
            <person name="Dong H."/>
        </authorList>
    </citation>
    <scope>NUCLEOTIDE SEQUENCE</scope>
    <source>
        <strain evidence="1">KP18-31</strain>
        <plasmid evidence="1">pKP18-31-2</plasmid>
    </source>
</reference>
<sequence>MCLWSQMAPKARRSRLPGYKFCHPPPALISFNPLTAMKKLM</sequence>
<dbReference type="EMBL" id="MN661403">
    <property type="protein sequence ID" value="QJS00531.1"/>
    <property type="molecule type" value="Genomic_DNA"/>
</dbReference>
<organism evidence="1">
    <name type="scientific">Klebsiella quasipneumoniae</name>
    <dbReference type="NCBI Taxonomy" id="1463165"/>
    <lineage>
        <taxon>Bacteria</taxon>
        <taxon>Pseudomonadati</taxon>
        <taxon>Pseudomonadota</taxon>
        <taxon>Gammaproteobacteria</taxon>
        <taxon>Enterobacterales</taxon>
        <taxon>Enterobacteriaceae</taxon>
        <taxon>Klebsiella/Raoultella group</taxon>
        <taxon>Klebsiella</taxon>
        <taxon>Klebsiella pneumoniae complex</taxon>
    </lineage>
</organism>
<accession>A0A6M4NRI0</accession>
<dbReference type="AlphaFoldDB" id="A0A6M4NRI0"/>
<protein>
    <submittedName>
        <fullName evidence="1">Uncharacterized protein</fullName>
    </submittedName>
</protein>
<geneLocation type="plasmid" evidence="1">
    <name>pKP18-31-2</name>
</geneLocation>
<proteinExistence type="predicted"/>
<evidence type="ECO:0000313" key="1">
    <source>
        <dbReference type="EMBL" id="QJS00531.1"/>
    </source>
</evidence>
<keyword evidence="1" id="KW-0614">Plasmid</keyword>
<name>A0A6M4NRI0_9ENTR</name>